<keyword evidence="3" id="KW-1185">Reference proteome</keyword>
<sequence length="455" mass="51322">MNLMTDATERVVTGYRTEESLFATRYKQGGRTVYAIALTPDQIVNLVPRPDPAAENPGNRRITPKHAQDFANYFIKQEEWVSPGIILRAPSVFSFEPTNSVAGAEFGVLSYPKRAQGDIHILDGQHRILGFHIAIQILDDDLDKARSQKVEAKRAEGNVRGPLTKEAERRIRELEAKRERFYTERVTVEVQVTDDMQVWRQMFYDIAENAQGITASVKARFDTRKVVNRSLPTVFKHPLLEGRVDMEVDRLSRQSPHVLSARHVMETVRTVNVGLEGRVTARMDKEMNETDVAARAIEFFDILVAAFPQYHNLVVGQLTAERLRSLSLLGSPLFVRVLAGVFYELRAKHAFSNEMIQDYFAALSKHVALPIHENTIWMEHAPEGTFVVGALSPNGRRQDSRALMQAIVDWAVIRAPFVYEDPKPAPVPVIDTNPEGLSDTELAAFDALERAIPEK</sequence>
<organism evidence="2 3">
    <name type="scientific">Agromyces larvae</name>
    <dbReference type="NCBI Taxonomy" id="2929802"/>
    <lineage>
        <taxon>Bacteria</taxon>
        <taxon>Bacillati</taxon>
        <taxon>Actinomycetota</taxon>
        <taxon>Actinomycetes</taxon>
        <taxon>Micrococcales</taxon>
        <taxon>Microbacteriaceae</taxon>
        <taxon>Agromyces</taxon>
    </lineage>
</organism>
<reference evidence="2 3" key="1">
    <citation type="submission" date="2022-03" db="EMBL/GenBank/DDBJ databases">
        <title>Mucilaginibacter sp. isolated from the gut of Protaetia brevitarsis seulensis larvae.</title>
        <authorList>
            <person name="Won M."/>
            <person name="Kim S.-J."/>
            <person name="Kwon S.-W."/>
        </authorList>
    </citation>
    <scope>NUCLEOTIDE SEQUENCE [LARGE SCALE GENOMIC DNA]</scope>
    <source>
        <strain evidence="2 3">CFWR-12</strain>
    </source>
</reference>
<dbReference type="RefSeq" id="WP_243558765.1">
    <property type="nucleotide sequence ID" value="NZ_CP094528.1"/>
</dbReference>
<gene>
    <name evidence="2" type="ORF">MTO99_09610</name>
</gene>
<evidence type="ECO:0008006" key="4">
    <source>
        <dbReference type="Google" id="ProtNLM"/>
    </source>
</evidence>
<dbReference type="EMBL" id="CP094528">
    <property type="protein sequence ID" value="UOE45977.1"/>
    <property type="molecule type" value="Genomic_DNA"/>
</dbReference>
<evidence type="ECO:0000313" key="2">
    <source>
        <dbReference type="EMBL" id="UOE45977.1"/>
    </source>
</evidence>
<dbReference type="InterPro" id="IPR017642">
    <property type="entry name" value="DNA_S_mod_DndB"/>
</dbReference>
<keyword evidence="1" id="KW-0175">Coiled coil</keyword>
<dbReference type="Proteomes" id="UP000832097">
    <property type="component" value="Chromosome"/>
</dbReference>
<accession>A0ABY4C6C4</accession>
<feature type="coiled-coil region" evidence="1">
    <location>
        <begin position="135"/>
        <end position="184"/>
    </location>
</feature>
<protein>
    <recommendedName>
        <fullName evidence="4">DGQHR domain-containing protein</fullName>
    </recommendedName>
</protein>
<dbReference type="CDD" id="cd16414">
    <property type="entry name" value="dndB_like"/>
    <property type="match status" value="1"/>
</dbReference>
<evidence type="ECO:0000256" key="1">
    <source>
        <dbReference type="SAM" id="Coils"/>
    </source>
</evidence>
<dbReference type="Pfam" id="PF14072">
    <property type="entry name" value="DndB"/>
    <property type="match status" value="1"/>
</dbReference>
<proteinExistence type="predicted"/>
<name>A0ABY4C6C4_9MICO</name>
<evidence type="ECO:0000313" key="3">
    <source>
        <dbReference type="Proteomes" id="UP000832097"/>
    </source>
</evidence>